<evidence type="ECO:0000313" key="6">
    <source>
        <dbReference type="Proteomes" id="UP001324634"/>
    </source>
</evidence>
<keyword evidence="1" id="KW-0479">Metal-binding</keyword>
<dbReference type="GO" id="GO:0046872">
    <property type="term" value="F:metal ion binding"/>
    <property type="evidence" value="ECO:0007669"/>
    <property type="project" value="UniProtKB-KW"/>
</dbReference>
<dbReference type="KEGG" id="psti:SOO65_14595"/>
<dbReference type="EMBL" id="CP139487">
    <property type="protein sequence ID" value="WPU63921.1"/>
    <property type="molecule type" value="Genomic_DNA"/>
</dbReference>
<keyword evidence="6" id="KW-1185">Reference proteome</keyword>
<evidence type="ECO:0000256" key="4">
    <source>
        <dbReference type="ARBA" id="ARBA00023014"/>
    </source>
</evidence>
<organism evidence="5 6">
    <name type="scientific">Peredibacter starrii</name>
    <dbReference type="NCBI Taxonomy" id="28202"/>
    <lineage>
        <taxon>Bacteria</taxon>
        <taxon>Pseudomonadati</taxon>
        <taxon>Bdellovibrionota</taxon>
        <taxon>Bacteriovoracia</taxon>
        <taxon>Bacteriovoracales</taxon>
        <taxon>Bacteriovoracaceae</taxon>
        <taxon>Peredibacter</taxon>
    </lineage>
</organism>
<evidence type="ECO:0000256" key="1">
    <source>
        <dbReference type="ARBA" id="ARBA00022723"/>
    </source>
</evidence>
<dbReference type="RefSeq" id="WP_321391571.1">
    <property type="nucleotide sequence ID" value="NZ_CP139487.1"/>
</dbReference>
<evidence type="ECO:0000313" key="5">
    <source>
        <dbReference type="EMBL" id="WPU63921.1"/>
    </source>
</evidence>
<evidence type="ECO:0000256" key="2">
    <source>
        <dbReference type="ARBA" id="ARBA00022946"/>
    </source>
</evidence>
<evidence type="ECO:0000256" key="3">
    <source>
        <dbReference type="ARBA" id="ARBA00023004"/>
    </source>
</evidence>
<keyword evidence="2" id="KW-0809">Transit peptide</keyword>
<accession>A0AAX4HL24</accession>
<reference evidence="5 6" key="1">
    <citation type="submission" date="2023-11" db="EMBL/GenBank/DDBJ databases">
        <title>Peredibacter starrii A3.12.</title>
        <authorList>
            <person name="Mitchell R.J."/>
        </authorList>
    </citation>
    <scope>NUCLEOTIDE SEQUENCE [LARGE SCALE GENOMIC DNA]</scope>
    <source>
        <strain evidence="5 6">A3.12</strain>
    </source>
</reference>
<dbReference type="Pfam" id="PF09243">
    <property type="entry name" value="Rsm22"/>
    <property type="match status" value="1"/>
</dbReference>
<gene>
    <name evidence="5" type="ORF">SOO65_14595</name>
</gene>
<dbReference type="InterPro" id="IPR015324">
    <property type="entry name" value="Ribosomal_Rsm22-like"/>
</dbReference>
<keyword evidence="3" id="KW-0408">Iron</keyword>
<sequence>MKLSDLTPHLIYQFNSEHELLAAIEEISQKFTINRDKIGDYLKDPRLVSAYTVFYLSTNVPKLQEVFKWMPQGWMEELKNCDFIDLGAGPGTFSLAWKSMGAEKDFYQIELSSLMKEQGKKIWEGLHQDKLFQGSRWEWSNPNPKFLLFGHSANEMGADVALDYIQKINPDHILFIEPGTKDFFPKMLKIRTELLKDYNVLYPCPLPEKCPMEGTENWCHQFIQVKHDLEVERLSQMARKDRKLLPLTVQAFSRTFKAQNPQERLVRVFPETKFSHEWEVCHNSILSRYQVMKRDLSKQESKDLSEVLAGATIETEVIKELDQSKRVKLLKVQK</sequence>
<dbReference type="InterPro" id="IPR029063">
    <property type="entry name" value="SAM-dependent_MTases_sf"/>
</dbReference>
<dbReference type="GO" id="GO:0008168">
    <property type="term" value="F:methyltransferase activity"/>
    <property type="evidence" value="ECO:0007669"/>
    <property type="project" value="InterPro"/>
</dbReference>
<dbReference type="GO" id="GO:0006412">
    <property type="term" value="P:translation"/>
    <property type="evidence" value="ECO:0007669"/>
    <property type="project" value="InterPro"/>
</dbReference>
<name>A0AAX4HL24_9BACT</name>
<proteinExistence type="predicted"/>
<keyword evidence="4" id="KW-0411">Iron-sulfur</keyword>
<protein>
    <submittedName>
        <fullName evidence="5">Small ribosomal subunit Rsm22 family protein</fullName>
    </submittedName>
</protein>
<dbReference type="SUPFAM" id="SSF53335">
    <property type="entry name" value="S-adenosyl-L-methionine-dependent methyltransferases"/>
    <property type="match status" value="1"/>
</dbReference>
<dbReference type="Proteomes" id="UP001324634">
    <property type="component" value="Chromosome"/>
</dbReference>
<dbReference type="AlphaFoldDB" id="A0AAX4HL24"/>
<dbReference type="GO" id="GO:0051536">
    <property type="term" value="F:iron-sulfur cluster binding"/>
    <property type="evidence" value="ECO:0007669"/>
    <property type="project" value="UniProtKB-KW"/>
</dbReference>